<evidence type="ECO:0000256" key="1">
    <source>
        <dbReference type="ARBA" id="ARBA00022801"/>
    </source>
</evidence>
<reference evidence="3" key="1">
    <citation type="submission" date="2020-01" db="EMBL/GenBank/DDBJ databases">
        <authorList>
            <consortium name="DOE Joint Genome Institute"/>
            <person name="Haridas S."/>
            <person name="Albert R."/>
            <person name="Binder M."/>
            <person name="Bloem J."/>
            <person name="Labutti K."/>
            <person name="Salamov A."/>
            <person name="Andreopoulos B."/>
            <person name="Baker S.E."/>
            <person name="Barry K."/>
            <person name="Bills G."/>
            <person name="Bluhm B.H."/>
            <person name="Cannon C."/>
            <person name="Castanera R."/>
            <person name="Culley D.E."/>
            <person name="Daum C."/>
            <person name="Ezra D."/>
            <person name="Gonzalez J.B."/>
            <person name="Henrissat B."/>
            <person name="Kuo A."/>
            <person name="Liang C."/>
            <person name="Lipzen A."/>
            <person name="Lutzoni F."/>
            <person name="Magnuson J."/>
            <person name="Mondo S."/>
            <person name="Nolan M."/>
            <person name="Ohm R."/>
            <person name="Pangilinan J."/>
            <person name="Park H.-J."/>
            <person name="Ramirez L."/>
            <person name="Alfaro M."/>
            <person name="Sun H."/>
            <person name="Tritt A."/>
            <person name="Yoshinaga Y."/>
            <person name="Zwiers L.-H."/>
            <person name="Turgeon B.G."/>
            <person name="Goodwin S.B."/>
            <person name="Spatafora J.W."/>
            <person name="Crous P.W."/>
            <person name="Grigoriev I.V."/>
        </authorList>
    </citation>
    <scope>NUCLEOTIDE SEQUENCE</scope>
    <source>
        <strain evidence="3">CBS 394.84</strain>
    </source>
</reference>
<comment type="caution">
    <text evidence="3">The sequence shown here is derived from an EMBL/GenBank/DDBJ whole genome shotgun (WGS) entry which is preliminary data.</text>
</comment>
<sequence>MSSVSAHKKTAVYKETGRLQLKLDVTAPSSSAGPSTAVIHLHGGFLVAGDRTTFEPEWLIKACAARGWTYVTPDYRLLPEATGLDALSDVLAAYAWVVENVSTKVILAGSSAGGYLAVTAAAVLSSKPNPPLAVLSIYGISDFTSKRFITKGTPLMGEPSDNTAIIEKLSEAAKSGEVLTGSPFVFDPSDTRMGYIATLLQDALFPDYLTRSKGLAAEIESKGIQAIPEDQKVLFPVAVGLPKTYPPTVLLHGIDDHFVAYEQSQHLKQVLEKNGVTVHLEGVESADHGFDVHPDLKPAVLASLQTVLAKLDSIAKV</sequence>
<keyword evidence="4" id="KW-1185">Reference proteome</keyword>
<dbReference type="Proteomes" id="UP000800039">
    <property type="component" value="Unassembled WGS sequence"/>
</dbReference>
<organism evidence="3 4">
    <name type="scientific">Cucurbitaria berberidis CBS 394.84</name>
    <dbReference type="NCBI Taxonomy" id="1168544"/>
    <lineage>
        <taxon>Eukaryota</taxon>
        <taxon>Fungi</taxon>
        <taxon>Dikarya</taxon>
        <taxon>Ascomycota</taxon>
        <taxon>Pezizomycotina</taxon>
        <taxon>Dothideomycetes</taxon>
        <taxon>Pleosporomycetidae</taxon>
        <taxon>Pleosporales</taxon>
        <taxon>Pleosporineae</taxon>
        <taxon>Cucurbitariaceae</taxon>
        <taxon>Cucurbitaria</taxon>
    </lineage>
</organism>
<dbReference type="EMBL" id="ML976617">
    <property type="protein sequence ID" value="KAF1843691.1"/>
    <property type="molecule type" value="Genomic_DNA"/>
</dbReference>
<keyword evidence="1" id="KW-0378">Hydrolase</keyword>
<dbReference type="InterPro" id="IPR013094">
    <property type="entry name" value="AB_hydrolase_3"/>
</dbReference>
<dbReference type="InterPro" id="IPR029058">
    <property type="entry name" value="AB_hydrolase_fold"/>
</dbReference>
<protein>
    <submittedName>
        <fullName evidence="3">Alpha/beta-hydrolase</fullName>
    </submittedName>
</protein>
<dbReference type="GeneID" id="63848431"/>
<dbReference type="PANTHER" id="PTHR48081:SF3">
    <property type="entry name" value="ALPHA_BETA HYDROLASE FOLD-3 DOMAIN-CONTAINING PROTEIN"/>
    <property type="match status" value="1"/>
</dbReference>
<evidence type="ECO:0000313" key="3">
    <source>
        <dbReference type="EMBL" id="KAF1843691.1"/>
    </source>
</evidence>
<proteinExistence type="predicted"/>
<dbReference type="AlphaFoldDB" id="A0A9P4GDU3"/>
<dbReference type="OrthoDB" id="19653at2759"/>
<dbReference type="RefSeq" id="XP_040786254.1">
    <property type="nucleotide sequence ID" value="XM_040931179.1"/>
</dbReference>
<gene>
    <name evidence="3" type="ORF">K460DRAFT_342130</name>
</gene>
<evidence type="ECO:0000313" key="4">
    <source>
        <dbReference type="Proteomes" id="UP000800039"/>
    </source>
</evidence>
<dbReference type="Pfam" id="PF07859">
    <property type="entry name" value="Abhydrolase_3"/>
    <property type="match status" value="1"/>
</dbReference>
<dbReference type="InterPro" id="IPR050300">
    <property type="entry name" value="GDXG_lipolytic_enzyme"/>
</dbReference>
<name>A0A9P4GDU3_9PLEO</name>
<dbReference type="PANTHER" id="PTHR48081">
    <property type="entry name" value="AB HYDROLASE SUPERFAMILY PROTEIN C4A8.06C"/>
    <property type="match status" value="1"/>
</dbReference>
<accession>A0A9P4GDU3</accession>
<dbReference type="GO" id="GO:0016787">
    <property type="term" value="F:hydrolase activity"/>
    <property type="evidence" value="ECO:0007669"/>
    <property type="project" value="UniProtKB-KW"/>
</dbReference>
<feature type="domain" description="Alpha/beta hydrolase fold-3" evidence="2">
    <location>
        <begin position="38"/>
        <end position="145"/>
    </location>
</feature>
<dbReference type="Gene3D" id="3.40.50.1820">
    <property type="entry name" value="alpha/beta hydrolase"/>
    <property type="match status" value="1"/>
</dbReference>
<dbReference type="SUPFAM" id="SSF53474">
    <property type="entry name" value="alpha/beta-Hydrolases"/>
    <property type="match status" value="1"/>
</dbReference>
<evidence type="ECO:0000259" key="2">
    <source>
        <dbReference type="Pfam" id="PF07859"/>
    </source>
</evidence>